<evidence type="ECO:0000256" key="1">
    <source>
        <dbReference type="ARBA" id="ARBA00004202"/>
    </source>
</evidence>
<comment type="similarity">
    <text evidence="2">Belongs to the ABC transporter superfamily.</text>
</comment>
<gene>
    <name evidence="9" type="ORF">H9X91_09270</name>
</gene>
<evidence type="ECO:0000259" key="8">
    <source>
        <dbReference type="PROSITE" id="PS50893"/>
    </source>
</evidence>
<dbReference type="Gene3D" id="3.40.50.300">
    <property type="entry name" value="P-loop containing nucleotide triphosphate hydrolases"/>
    <property type="match status" value="1"/>
</dbReference>
<evidence type="ECO:0000256" key="4">
    <source>
        <dbReference type="ARBA" id="ARBA00022475"/>
    </source>
</evidence>
<dbReference type="InterPro" id="IPR017871">
    <property type="entry name" value="ABC_transporter-like_CS"/>
</dbReference>
<dbReference type="InterPro" id="IPR003439">
    <property type="entry name" value="ABC_transporter-like_ATP-bd"/>
</dbReference>
<sequence>MIHIEGLSKSFGSNLVFQDIHVDIEQGDCISVIGPSGCGKSTFLRCINLLERPTAGSVYIDGQEITAKGAPLDQIRRKMGMVYQTFNLFSHKTVLENVMMAPMQLQGLSKKEAFDLAMECLTQVGMAERADYMPSQLSGGQKQRAAIARCVAMKPEIILFDEPTSALDPTMVDEVLAVIRRLVNRGMTCVIVTHEMNFAKAISSQVIYMDEKGIYEMGPPAQIFDAPKRERTKAFINRLKTFQQTITDRKFDIYGLNGAVVEFCRRQFATEKQIYRVQLVLEELLINIMLPQMKGERIAIDVTVEYSMKDSVLSVFAAADQEFSLEEQGGDDLSLSMLKAVSTDIVREANGVRLFL</sequence>
<keyword evidence="4" id="KW-1003">Cell membrane</keyword>
<dbReference type="InterPro" id="IPR027417">
    <property type="entry name" value="P-loop_NTPase"/>
</dbReference>
<evidence type="ECO:0000313" key="10">
    <source>
        <dbReference type="Proteomes" id="UP000719500"/>
    </source>
</evidence>
<evidence type="ECO:0000256" key="6">
    <source>
        <dbReference type="ARBA" id="ARBA00022840"/>
    </source>
</evidence>
<dbReference type="SMART" id="SM00382">
    <property type="entry name" value="AAA"/>
    <property type="match status" value="1"/>
</dbReference>
<evidence type="ECO:0000256" key="2">
    <source>
        <dbReference type="ARBA" id="ARBA00005417"/>
    </source>
</evidence>
<protein>
    <submittedName>
        <fullName evidence="9">Amino acid ABC transporter ATP-binding protein</fullName>
    </submittedName>
</protein>
<evidence type="ECO:0000313" key="9">
    <source>
        <dbReference type="EMBL" id="MBM6851622.1"/>
    </source>
</evidence>
<keyword evidence="7" id="KW-0472">Membrane</keyword>
<comment type="caution">
    <text evidence="9">The sequence shown here is derived from an EMBL/GenBank/DDBJ whole genome shotgun (WGS) entry which is preliminary data.</text>
</comment>
<feature type="domain" description="ABC transporter" evidence="8">
    <location>
        <begin position="2"/>
        <end position="236"/>
    </location>
</feature>
<dbReference type="InterPro" id="IPR003593">
    <property type="entry name" value="AAA+_ATPase"/>
</dbReference>
<comment type="subcellular location">
    <subcellularLocation>
        <location evidence="1">Cell membrane</location>
        <topology evidence="1">Peripheral membrane protein</topology>
    </subcellularLocation>
</comment>
<dbReference type="PROSITE" id="PS50893">
    <property type="entry name" value="ABC_TRANSPORTER_2"/>
    <property type="match status" value="1"/>
</dbReference>
<dbReference type="GO" id="GO:0005524">
    <property type="term" value="F:ATP binding"/>
    <property type="evidence" value="ECO:0007669"/>
    <property type="project" value="UniProtKB-KW"/>
</dbReference>
<dbReference type="Pfam" id="PF00005">
    <property type="entry name" value="ABC_tran"/>
    <property type="match status" value="1"/>
</dbReference>
<keyword evidence="3" id="KW-0813">Transport</keyword>
<dbReference type="PANTHER" id="PTHR43166">
    <property type="entry name" value="AMINO ACID IMPORT ATP-BINDING PROTEIN"/>
    <property type="match status" value="1"/>
</dbReference>
<name>A0ABS2FXJ5_9FIRM</name>
<organism evidence="9 10">
    <name type="scientific">Oscillibacter valericigenes</name>
    <dbReference type="NCBI Taxonomy" id="351091"/>
    <lineage>
        <taxon>Bacteria</taxon>
        <taxon>Bacillati</taxon>
        <taxon>Bacillota</taxon>
        <taxon>Clostridia</taxon>
        <taxon>Eubacteriales</taxon>
        <taxon>Oscillospiraceae</taxon>
        <taxon>Oscillibacter</taxon>
    </lineage>
</organism>
<proteinExistence type="inferred from homology"/>
<dbReference type="EMBL" id="JACSNX010000013">
    <property type="protein sequence ID" value="MBM6851622.1"/>
    <property type="molecule type" value="Genomic_DNA"/>
</dbReference>
<dbReference type="PANTHER" id="PTHR43166:SF9">
    <property type="entry name" value="GLUTAMATE_ASPARTATE IMPORT ATP-BINDING PROTEIN GLTL"/>
    <property type="match status" value="1"/>
</dbReference>
<accession>A0ABS2FXJ5</accession>
<dbReference type="SUPFAM" id="SSF52540">
    <property type="entry name" value="P-loop containing nucleoside triphosphate hydrolases"/>
    <property type="match status" value="1"/>
</dbReference>
<evidence type="ECO:0000256" key="3">
    <source>
        <dbReference type="ARBA" id="ARBA00022448"/>
    </source>
</evidence>
<keyword evidence="10" id="KW-1185">Reference proteome</keyword>
<keyword evidence="5" id="KW-0547">Nucleotide-binding</keyword>
<dbReference type="Proteomes" id="UP000719500">
    <property type="component" value="Unassembled WGS sequence"/>
</dbReference>
<evidence type="ECO:0000256" key="5">
    <source>
        <dbReference type="ARBA" id="ARBA00022741"/>
    </source>
</evidence>
<dbReference type="PROSITE" id="PS00211">
    <property type="entry name" value="ABC_TRANSPORTER_1"/>
    <property type="match status" value="1"/>
</dbReference>
<reference evidence="9 10" key="1">
    <citation type="journal article" date="2021" name="Sci. Rep.">
        <title>The distribution of antibiotic resistance genes in chicken gut microbiota commensals.</title>
        <authorList>
            <person name="Juricova H."/>
            <person name="Matiasovicova J."/>
            <person name="Kubasova T."/>
            <person name="Cejkova D."/>
            <person name="Rychlik I."/>
        </authorList>
    </citation>
    <scope>NUCLEOTIDE SEQUENCE [LARGE SCALE GENOMIC DNA]</scope>
    <source>
        <strain evidence="9 10">An411</strain>
    </source>
</reference>
<dbReference type="CDD" id="cd03262">
    <property type="entry name" value="ABC_HisP_GlnQ"/>
    <property type="match status" value="1"/>
</dbReference>
<evidence type="ECO:0000256" key="7">
    <source>
        <dbReference type="ARBA" id="ARBA00023136"/>
    </source>
</evidence>
<keyword evidence="6 9" id="KW-0067">ATP-binding</keyword>
<dbReference type="InterPro" id="IPR050086">
    <property type="entry name" value="MetN_ABC_transporter-like"/>
</dbReference>